<gene>
    <name evidence="1" type="ORF">OUZ56_000367</name>
</gene>
<organism evidence="1 2">
    <name type="scientific">Daphnia magna</name>
    <dbReference type="NCBI Taxonomy" id="35525"/>
    <lineage>
        <taxon>Eukaryota</taxon>
        <taxon>Metazoa</taxon>
        <taxon>Ecdysozoa</taxon>
        <taxon>Arthropoda</taxon>
        <taxon>Crustacea</taxon>
        <taxon>Branchiopoda</taxon>
        <taxon>Diplostraca</taxon>
        <taxon>Cladocera</taxon>
        <taxon>Anomopoda</taxon>
        <taxon>Daphniidae</taxon>
        <taxon>Daphnia</taxon>
    </lineage>
</organism>
<sequence length="111" mass="13191">MSLCLDEWTIFRTWEVAVRMTKVCVRGGCQFVTDKDRLKDSGGYQRNNREQDGRVGHVAFQVKLTKRTRENENRIDICPLDRLFSLVTHVPRLSRIIIRFELRQRRQIDAQ</sequence>
<name>A0ABQ9ZZG7_9CRUS</name>
<keyword evidence="2" id="KW-1185">Reference proteome</keyword>
<accession>A0ABQ9ZZG7</accession>
<dbReference type="EMBL" id="JAOYFB010000036">
    <property type="protein sequence ID" value="KAK4018305.1"/>
    <property type="molecule type" value="Genomic_DNA"/>
</dbReference>
<dbReference type="Proteomes" id="UP001234178">
    <property type="component" value="Unassembled WGS sequence"/>
</dbReference>
<proteinExistence type="predicted"/>
<evidence type="ECO:0000313" key="1">
    <source>
        <dbReference type="EMBL" id="KAK4018305.1"/>
    </source>
</evidence>
<protein>
    <submittedName>
        <fullName evidence="1">Uncharacterized protein</fullName>
    </submittedName>
</protein>
<comment type="caution">
    <text evidence="1">The sequence shown here is derived from an EMBL/GenBank/DDBJ whole genome shotgun (WGS) entry which is preliminary data.</text>
</comment>
<evidence type="ECO:0000313" key="2">
    <source>
        <dbReference type="Proteomes" id="UP001234178"/>
    </source>
</evidence>
<reference evidence="1 2" key="1">
    <citation type="journal article" date="2023" name="Nucleic Acids Res.">
        <title>The hologenome of Daphnia magna reveals possible DNA methylation and microbiome-mediated evolution of the host genome.</title>
        <authorList>
            <person name="Chaturvedi A."/>
            <person name="Li X."/>
            <person name="Dhandapani V."/>
            <person name="Marshall H."/>
            <person name="Kissane S."/>
            <person name="Cuenca-Cambronero M."/>
            <person name="Asole G."/>
            <person name="Calvet F."/>
            <person name="Ruiz-Romero M."/>
            <person name="Marangio P."/>
            <person name="Guigo R."/>
            <person name="Rago D."/>
            <person name="Mirbahai L."/>
            <person name="Eastwood N."/>
            <person name="Colbourne J.K."/>
            <person name="Zhou J."/>
            <person name="Mallon E."/>
            <person name="Orsini L."/>
        </authorList>
    </citation>
    <scope>NUCLEOTIDE SEQUENCE [LARGE SCALE GENOMIC DNA]</scope>
    <source>
        <strain evidence="1">LRV0_1</strain>
    </source>
</reference>